<name>A0A5D2CHB4_GOSDA</name>
<evidence type="ECO:0000313" key="4">
    <source>
        <dbReference type="EMBL" id="TYG68927.1"/>
    </source>
</evidence>
<dbReference type="AlphaFoldDB" id="A0A5D2CHB4"/>
<dbReference type="Pfam" id="PF04885">
    <property type="entry name" value="Stig1"/>
    <property type="match status" value="1"/>
</dbReference>
<keyword evidence="2" id="KW-0732">Signal</keyword>
<comment type="similarity">
    <text evidence="1">Belongs to the STIG1 family.</text>
</comment>
<evidence type="ECO:0000256" key="3">
    <source>
        <dbReference type="SAM" id="Phobius"/>
    </source>
</evidence>
<feature type="transmembrane region" description="Helical" evidence="3">
    <location>
        <begin position="45"/>
        <end position="65"/>
    </location>
</feature>
<keyword evidence="3" id="KW-0472">Membrane</keyword>
<keyword evidence="3" id="KW-0812">Transmembrane</keyword>
<dbReference type="InterPro" id="IPR006969">
    <property type="entry name" value="Stig-like"/>
</dbReference>
<dbReference type="PANTHER" id="PTHR33227">
    <property type="entry name" value="STIGMA-SPECIFIC STIG1-LIKE PROTEIN 3"/>
    <property type="match status" value="1"/>
</dbReference>
<keyword evidence="3" id="KW-1133">Transmembrane helix</keyword>
<evidence type="ECO:0000256" key="2">
    <source>
        <dbReference type="ARBA" id="ARBA00022729"/>
    </source>
</evidence>
<evidence type="ECO:0000313" key="5">
    <source>
        <dbReference type="Proteomes" id="UP000323506"/>
    </source>
</evidence>
<keyword evidence="5" id="KW-1185">Reference proteome</keyword>
<dbReference type="EMBL" id="CM017705">
    <property type="protein sequence ID" value="TYG68927.1"/>
    <property type="molecule type" value="Genomic_DNA"/>
</dbReference>
<gene>
    <name evidence="4" type="ORF">ES288_D05G191400v1</name>
</gene>
<protein>
    <recommendedName>
        <fullName evidence="6">Stigma-specific STIG1-like protein 1</fullName>
    </recommendedName>
</protein>
<dbReference type="Proteomes" id="UP000323506">
    <property type="component" value="Chromosome D05"/>
</dbReference>
<evidence type="ECO:0000256" key="1">
    <source>
        <dbReference type="ARBA" id="ARBA00006010"/>
    </source>
</evidence>
<proteinExistence type="inferred from homology"/>
<sequence>MQKSSLKRTRLLLLCKCQPPILSINHTQLSIAYRIIFHQLSSMKALNILIMLALLMALTITNLSATPSDDEPLFFHNDGDEDRSQDEPTSVGFTSRFLAQKPRAPMTCDRYPRVCRAAGSAGPDCCKKRCVNVKTDWFNCGMCGKKCRYSEICCKGKCVNPMSNRLHCGGCNNSCNKGSKCLYGMCSYA</sequence>
<dbReference type="PANTHER" id="PTHR33227:SF21">
    <property type="entry name" value="F12F1.21 PROTEIN"/>
    <property type="match status" value="1"/>
</dbReference>
<organism evidence="4 5">
    <name type="scientific">Gossypium darwinii</name>
    <name type="common">Darwin's cotton</name>
    <name type="synonym">Gossypium barbadense var. darwinii</name>
    <dbReference type="NCBI Taxonomy" id="34276"/>
    <lineage>
        <taxon>Eukaryota</taxon>
        <taxon>Viridiplantae</taxon>
        <taxon>Streptophyta</taxon>
        <taxon>Embryophyta</taxon>
        <taxon>Tracheophyta</taxon>
        <taxon>Spermatophyta</taxon>
        <taxon>Magnoliopsida</taxon>
        <taxon>eudicotyledons</taxon>
        <taxon>Gunneridae</taxon>
        <taxon>Pentapetalae</taxon>
        <taxon>rosids</taxon>
        <taxon>malvids</taxon>
        <taxon>Malvales</taxon>
        <taxon>Malvaceae</taxon>
        <taxon>Malvoideae</taxon>
        <taxon>Gossypium</taxon>
    </lineage>
</organism>
<accession>A0A5D2CHB4</accession>
<evidence type="ECO:0008006" key="6">
    <source>
        <dbReference type="Google" id="ProtNLM"/>
    </source>
</evidence>
<reference evidence="4 5" key="1">
    <citation type="submission" date="2019-06" db="EMBL/GenBank/DDBJ databases">
        <title>WGS assembly of Gossypium darwinii.</title>
        <authorList>
            <person name="Chen Z.J."/>
            <person name="Sreedasyam A."/>
            <person name="Ando A."/>
            <person name="Song Q."/>
            <person name="De L."/>
            <person name="Hulse-Kemp A."/>
            <person name="Ding M."/>
            <person name="Ye W."/>
            <person name="Kirkbride R."/>
            <person name="Jenkins J."/>
            <person name="Plott C."/>
            <person name="Lovell J."/>
            <person name="Lin Y.-M."/>
            <person name="Vaughn R."/>
            <person name="Liu B."/>
            <person name="Li W."/>
            <person name="Simpson S."/>
            <person name="Scheffler B."/>
            <person name="Saski C."/>
            <person name="Grover C."/>
            <person name="Hu G."/>
            <person name="Conover J."/>
            <person name="Carlson J."/>
            <person name="Shu S."/>
            <person name="Boston L."/>
            <person name="Williams M."/>
            <person name="Peterson D."/>
            <person name="Mcgee K."/>
            <person name="Jones D."/>
            <person name="Wendel J."/>
            <person name="Stelly D."/>
            <person name="Grimwood J."/>
            <person name="Schmutz J."/>
        </authorList>
    </citation>
    <scope>NUCLEOTIDE SEQUENCE [LARGE SCALE GENOMIC DNA]</scope>
    <source>
        <strain evidence="4">1808015.09</strain>
    </source>
</reference>